<feature type="coiled-coil region" evidence="1">
    <location>
        <begin position="211"/>
        <end position="281"/>
    </location>
</feature>
<protein>
    <submittedName>
        <fullName evidence="3">Uncharacterized protein</fullName>
    </submittedName>
</protein>
<organism evidence="3">
    <name type="scientific">Thermorudis peleae</name>
    <dbReference type="NCBI Taxonomy" id="1382356"/>
    <lineage>
        <taxon>Bacteria</taxon>
        <taxon>Pseudomonadati</taxon>
        <taxon>Thermomicrobiota</taxon>
        <taxon>Thermomicrobia</taxon>
        <taxon>Thermomicrobia incertae sedis</taxon>
        <taxon>Thermorudis</taxon>
    </lineage>
</organism>
<evidence type="ECO:0000313" key="3">
    <source>
        <dbReference type="EMBL" id="HEG90270.1"/>
    </source>
</evidence>
<keyword evidence="1" id="KW-0175">Coiled coil</keyword>
<reference evidence="3" key="1">
    <citation type="journal article" date="2020" name="mSystems">
        <title>Genome- and Community-Level Interaction Insights into Carbon Utilization and Element Cycling Functions of Hydrothermarchaeota in Hydrothermal Sediment.</title>
        <authorList>
            <person name="Zhou Z."/>
            <person name="Liu Y."/>
            <person name="Xu W."/>
            <person name="Pan J."/>
            <person name="Luo Z.H."/>
            <person name="Li M."/>
        </authorList>
    </citation>
    <scope>NUCLEOTIDE SEQUENCE [LARGE SCALE GENOMIC DNA]</scope>
    <source>
        <strain evidence="3">SpSt-210</strain>
    </source>
</reference>
<feature type="region of interest" description="Disordered" evidence="2">
    <location>
        <begin position="1"/>
        <end position="25"/>
    </location>
</feature>
<accession>A0A831T8F8</accession>
<dbReference type="Gene3D" id="1.10.287.1490">
    <property type="match status" value="1"/>
</dbReference>
<evidence type="ECO:0000256" key="2">
    <source>
        <dbReference type="SAM" id="MobiDB-lite"/>
    </source>
</evidence>
<name>A0A831T8F8_9BACT</name>
<comment type="caution">
    <text evidence="3">The sequence shown here is derived from an EMBL/GenBank/DDBJ whole genome shotgun (WGS) entry which is preliminary data.</text>
</comment>
<feature type="coiled-coil region" evidence="1">
    <location>
        <begin position="340"/>
        <end position="370"/>
    </location>
</feature>
<dbReference type="AlphaFoldDB" id="A0A831T8F8"/>
<gene>
    <name evidence="3" type="ORF">ENP34_02330</name>
</gene>
<evidence type="ECO:0000256" key="1">
    <source>
        <dbReference type="SAM" id="Coils"/>
    </source>
</evidence>
<sequence>MMDSRPERADLINLARDEERRRREEARQQALQAQIDELRHLIRELVSRQLRLEEELKASEADWAEQRQALEQHRHEVAQAAQARQLEEARFRQQLTELSQRIDESTRPIRSLQAHVAELLEAVRRQREDTGQDTRRYDELRILIDHLASHVERLSVVGQSLRSSVDAVTAEVERLGRDLNKVHDGLRIVEQEVRRRVTEVFQELESLKPQIKEGQAKHQMLQAQIEGLREDFATIDPRFSELSLEIDRLAAEIERLRSHALERDELANERLEELRQQFDAQFRDITAIAEQRHSRTGEQLDQLAAADRELTYRVDLIEVRLEELREIDRQLRSELWRLHEQRARLRLEQAQQELERIIEARQQMERAEGRAGESS</sequence>
<proteinExistence type="predicted"/>
<dbReference type="EMBL" id="DSIY01000051">
    <property type="protein sequence ID" value="HEG90270.1"/>
    <property type="molecule type" value="Genomic_DNA"/>
</dbReference>